<accession>A0ABD7GSJ6</accession>
<proteinExistence type="predicted"/>
<feature type="region of interest" description="Disordered" evidence="1">
    <location>
        <begin position="1"/>
        <end position="37"/>
    </location>
</feature>
<evidence type="ECO:0008006" key="4">
    <source>
        <dbReference type="Google" id="ProtNLM"/>
    </source>
</evidence>
<name>A0ABD7GSJ6_9ENTR</name>
<feature type="compositionally biased region" description="Polar residues" evidence="1">
    <location>
        <begin position="11"/>
        <end position="27"/>
    </location>
</feature>
<evidence type="ECO:0000313" key="3">
    <source>
        <dbReference type="Proteomes" id="UP000255291"/>
    </source>
</evidence>
<organism evidence="2 3">
    <name type="scientific">Enterobacter roggenkampii</name>
    <dbReference type="NCBI Taxonomy" id="1812935"/>
    <lineage>
        <taxon>Bacteria</taxon>
        <taxon>Pseudomonadati</taxon>
        <taxon>Pseudomonadota</taxon>
        <taxon>Gammaproteobacteria</taxon>
        <taxon>Enterobacterales</taxon>
        <taxon>Enterobacteriaceae</taxon>
        <taxon>Enterobacter</taxon>
        <taxon>Enterobacter cloacae complex</taxon>
    </lineage>
</organism>
<reference evidence="2 3" key="1">
    <citation type="submission" date="2018-07" db="EMBL/GenBank/DDBJ databases">
        <title>The use of a cohorting ward and systematic surveillance cultures for the control of a Klebsiella pneumoniae carbapenemase (KPC)-producing Enterobacteriaceae outbreak.</title>
        <authorList>
            <person name="Doi Y."/>
        </authorList>
    </citation>
    <scope>NUCLEOTIDE SEQUENCE [LARGE SCALE GENOMIC DNA]</scope>
    <source>
        <strain evidence="2 3">1-RC-17-04017</strain>
    </source>
</reference>
<dbReference type="RefSeq" id="WP_115465817.1">
    <property type="nucleotide sequence ID" value="NZ_QRBT01000038.1"/>
</dbReference>
<protein>
    <recommendedName>
        <fullName evidence="4">Replication initiation protein</fullName>
    </recommendedName>
</protein>
<feature type="compositionally biased region" description="Basic residues" evidence="1">
    <location>
        <begin position="1"/>
        <end position="10"/>
    </location>
</feature>
<gene>
    <name evidence="2" type="ORF">DXF87_19030</name>
</gene>
<dbReference type="EMBL" id="QRBW01000046">
    <property type="protein sequence ID" value="RDT58150.1"/>
    <property type="molecule type" value="Genomic_DNA"/>
</dbReference>
<evidence type="ECO:0000313" key="2">
    <source>
        <dbReference type="EMBL" id="RDT58150.1"/>
    </source>
</evidence>
<dbReference type="Proteomes" id="UP000255291">
    <property type="component" value="Unassembled WGS sequence"/>
</dbReference>
<dbReference type="AlphaFoldDB" id="A0ABD7GSJ6"/>
<comment type="caution">
    <text evidence="2">The sequence shown here is derived from an EMBL/GenBank/DDBJ whole genome shotgun (WGS) entry which is preliminary data.</text>
</comment>
<sequence>MSRNKKRNKKAQNSSQSDGLAQAVNSAQKERVTTYPHVHIPSPAELGLELPELKKKSDNIGLDTQSATDEAPQIDDSVINKFDIRKLRMALVTLAETGADMSDHLFINPGNSSPARERNRYLFIQRPFHNRLELITLVKRYARRSRFMDEGMQAFNQAVKETSASYLIEESALSWLKDKKAACWAWCYIKNQNKPILLPPDSHWQGNASVNHPGYVSPEHMPANIPPFYSDTGIPEPELSPKGLLEAVTAFFDHWLVERHIKHGEADKLRRMWEALNQRAEMKKSPFDFLDGGNSDAIEWCWSYVANKMLGINWLRFSATSDSDRRALLDSLYQVWECPSDTRKLFVHELRRAWSQRKFRAEQKQRKLFQAYIAPRSKEKLSQLAKERGMKMNEILERLIEDAYSLLKK</sequence>
<evidence type="ECO:0000256" key="1">
    <source>
        <dbReference type="SAM" id="MobiDB-lite"/>
    </source>
</evidence>